<proteinExistence type="predicted"/>
<evidence type="ECO:0000313" key="1">
    <source>
        <dbReference type="Proteomes" id="UP000887565"/>
    </source>
</evidence>
<accession>A0A915HNN3</accession>
<dbReference type="AlphaFoldDB" id="A0A915HNN3"/>
<protein>
    <submittedName>
        <fullName evidence="2">Uncharacterized protein</fullName>
    </submittedName>
</protein>
<organism evidence="1 2">
    <name type="scientific">Romanomermis culicivorax</name>
    <name type="common">Nematode worm</name>
    <dbReference type="NCBI Taxonomy" id="13658"/>
    <lineage>
        <taxon>Eukaryota</taxon>
        <taxon>Metazoa</taxon>
        <taxon>Ecdysozoa</taxon>
        <taxon>Nematoda</taxon>
        <taxon>Enoplea</taxon>
        <taxon>Dorylaimia</taxon>
        <taxon>Mermithida</taxon>
        <taxon>Mermithoidea</taxon>
        <taxon>Mermithidae</taxon>
        <taxon>Romanomermis</taxon>
    </lineage>
</organism>
<dbReference type="Proteomes" id="UP000887565">
    <property type="component" value="Unplaced"/>
</dbReference>
<evidence type="ECO:0000313" key="2">
    <source>
        <dbReference type="WBParaSite" id="nRc.2.0.1.t03116-RA"/>
    </source>
</evidence>
<dbReference type="WBParaSite" id="nRc.2.0.1.t03116-RA">
    <property type="protein sequence ID" value="nRc.2.0.1.t03116-RA"/>
    <property type="gene ID" value="nRc.2.0.1.g03116"/>
</dbReference>
<name>A0A915HNN3_ROMCU</name>
<keyword evidence="1" id="KW-1185">Reference proteome</keyword>
<reference evidence="2" key="1">
    <citation type="submission" date="2022-11" db="UniProtKB">
        <authorList>
            <consortium name="WormBaseParasite"/>
        </authorList>
    </citation>
    <scope>IDENTIFICATION</scope>
</reference>
<sequence length="71" mass="8138">MSVLLQAIKDIDQKTSTARLFPIFRLKNLYLVAATVPEGIRWAQDHGFLKLHTYEKAMSEFLGPSCQKDKK</sequence>